<dbReference type="AlphaFoldDB" id="A0A803LS12"/>
<dbReference type="PANTHER" id="PTHR33453:SF34">
    <property type="entry name" value="RIBOSOME-INACTIVATING PROTEIN"/>
    <property type="match status" value="1"/>
</dbReference>
<evidence type="ECO:0000313" key="11">
    <source>
        <dbReference type="Proteomes" id="UP000596660"/>
    </source>
</evidence>
<dbReference type="Pfam" id="PF00161">
    <property type="entry name" value="RIP"/>
    <property type="match status" value="1"/>
</dbReference>
<dbReference type="Gene3D" id="4.10.470.10">
    <property type="entry name" value="Ricin (A Subunit), domain 2"/>
    <property type="match status" value="1"/>
</dbReference>
<dbReference type="EC" id="3.2.2.22" evidence="3 8"/>
<keyword evidence="11" id="KW-1185">Reference proteome</keyword>
<evidence type="ECO:0000256" key="7">
    <source>
        <dbReference type="ARBA" id="ARBA00023193"/>
    </source>
</evidence>
<dbReference type="GO" id="GO:0006952">
    <property type="term" value="P:defense response"/>
    <property type="evidence" value="ECO:0007669"/>
    <property type="project" value="UniProtKB-KW"/>
</dbReference>
<reference evidence="10" key="2">
    <citation type="submission" date="2021-03" db="UniProtKB">
        <authorList>
            <consortium name="EnsemblPlants"/>
        </authorList>
    </citation>
    <scope>IDENTIFICATION</scope>
</reference>
<dbReference type="Proteomes" id="UP000596660">
    <property type="component" value="Unplaced"/>
</dbReference>
<keyword evidence="7 8" id="KW-0652">Protein synthesis inhibitor</keyword>
<gene>
    <name evidence="10" type="primary">LOC110702126</name>
</gene>
<dbReference type="GO" id="GO:0017148">
    <property type="term" value="P:negative regulation of translation"/>
    <property type="evidence" value="ECO:0007669"/>
    <property type="project" value="UniProtKB-KW"/>
</dbReference>
<dbReference type="Gramene" id="AUR62017741-RA">
    <property type="protein sequence ID" value="AUR62017741-RA:cds"/>
    <property type="gene ID" value="AUR62017741"/>
</dbReference>
<keyword evidence="4 8" id="KW-0800">Toxin</keyword>
<feature type="signal peptide" evidence="9">
    <location>
        <begin position="1"/>
        <end position="29"/>
    </location>
</feature>
<dbReference type="InterPro" id="IPR017989">
    <property type="entry name" value="Ribosome_inactivat_1/2"/>
</dbReference>
<evidence type="ECO:0000313" key="10">
    <source>
        <dbReference type="EnsemblPlants" id="AUR62017741-RA:cds"/>
    </source>
</evidence>
<dbReference type="RefSeq" id="XP_021735486.1">
    <property type="nucleotide sequence ID" value="XM_021879794.1"/>
</dbReference>
<accession>A0A803LS12</accession>
<dbReference type="KEGG" id="cqi:110702126"/>
<dbReference type="GO" id="GO:0090729">
    <property type="term" value="F:toxin activity"/>
    <property type="evidence" value="ECO:0007669"/>
    <property type="project" value="UniProtKB-KW"/>
</dbReference>
<evidence type="ECO:0000256" key="1">
    <source>
        <dbReference type="ARBA" id="ARBA00000237"/>
    </source>
</evidence>
<evidence type="ECO:0000256" key="5">
    <source>
        <dbReference type="ARBA" id="ARBA00022801"/>
    </source>
</evidence>
<name>A0A803LS12_CHEQI</name>
<dbReference type="InterPro" id="IPR016139">
    <property type="entry name" value="Ribosome_inactivat_prot_sub2"/>
</dbReference>
<dbReference type="SUPFAM" id="SSF56371">
    <property type="entry name" value="Ribosome inactivating proteins (RIP)"/>
    <property type="match status" value="1"/>
</dbReference>
<protein>
    <recommendedName>
        <fullName evidence="3 8">rRNA N-glycosylase</fullName>
        <ecNumber evidence="3 8">3.2.2.22</ecNumber>
    </recommendedName>
</protein>
<sequence>MKLLAAPLSVIIWWCMMVMMAVVPPLTTAQDRETLSYSTVTFELTNGVTGYSSFLTRLRNRVEAPTRACTLQSTRNPPLTGAEYVLVDLKISNTQWVTLGIDAKDLYVWAYQDNVKYNGKYRANFLSDAPQAAKDRLFPGSTKRTTRFGGNYNSLEPAAGTTRKNLVLGIQNLDGAIRNVYNKQESELNKGTNEARFFLIAIQMVPEAARFKFMEQAIVRGDNSDSFKKKMVAFQNDWDPISQAIHKAEAATPKCVTITPTLIISNVDYRQEVNRVDEIKNDMGLLKYKSSTLSVIGSSILDDDI</sequence>
<dbReference type="Gene3D" id="3.40.420.10">
    <property type="entry name" value="Ricin (A subunit), domain 1"/>
    <property type="match status" value="1"/>
</dbReference>
<dbReference type="GO" id="GO:0030598">
    <property type="term" value="F:rRNA N-glycosylase activity"/>
    <property type="evidence" value="ECO:0007669"/>
    <property type="project" value="UniProtKB-EC"/>
</dbReference>
<dbReference type="InterPro" id="IPR001574">
    <property type="entry name" value="Ribosome_inactivat_prot"/>
</dbReference>
<evidence type="ECO:0000256" key="6">
    <source>
        <dbReference type="ARBA" id="ARBA00022821"/>
    </source>
</evidence>
<dbReference type="PRINTS" id="PR00396">
    <property type="entry name" value="SHIGARICIN"/>
</dbReference>
<dbReference type="GeneID" id="110702126"/>
<dbReference type="PANTHER" id="PTHR33453">
    <property type="match status" value="1"/>
</dbReference>
<dbReference type="SMR" id="A0A803LS12"/>
<dbReference type="InterPro" id="IPR017988">
    <property type="entry name" value="Ribosome_inactivat_prot_CS"/>
</dbReference>
<keyword evidence="6 8" id="KW-0611">Plant defense</keyword>
<dbReference type="EnsemblPlants" id="AUR62017741-RA">
    <property type="protein sequence ID" value="AUR62017741-RA:cds"/>
    <property type="gene ID" value="AUR62017741"/>
</dbReference>
<dbReference type="InterPro" id="IPR036041">
    <property type="entry name" value="Ribosome-inact_prot_sf"/>
</dbReference>
<dbReference type="OMA" id="EAPTRAC"/>
<evidence type="ECO:0000256" key="8">
    <source>
        <dbReference type="RuleBase" id="RU004915"/>
    </source>
</evidence>
<dbReference type="PROSITE" id="PS00275">
    <property type="entry name" value="SHIGA_RICIN"/>
    <property type="match status" value="1"/>
</dbReference>
<reference evidence="10" key="1">
    <citation type="journal article" date="2017" name="Nature">
        <title>The genome of Chenopodium quinoa.</title>
        <authorList>
            <person name="Jarvis D.E."/>
            <person name="Ho Y.S."/>
            <person name="Lightfoot D.J."/>
            <person name="Schmoeckel S.M."/>
            <person name="Li B."/>
            <person name="Borm T.J.A."/>
            <person name="Ohyanagi H."/>
            <person name="Mineta K."/>
            <person name="Michell C.T."/>
            <person name="Saber N."/>
            <person name="Kharbatia N.M."/>
            <person name="Rupper R.R."/>
            <person name="Sharp A.R."/>
            <person name="Dally N."/>
            <person name="Boughton B.A."/>
            <person name="Woo Y.H."/>
            <person name="Gao G."/>
            <person name="Schijlen E.G.W.M."/>
            <person name="Guo X."/>
            <person name="Momin A.A."/>
            <person name="Negrao S."/>
            <person name="Al-Babili S."/>
            <person name="Gehring C."/>
            <person name="Roessner U."/>
            <person name="Jung C."/>
            <person name="Murphy K."/>
            <person name="Arold S.T."/>
            <person name="Gojobori T."/>
            <person name="van der Linden C.G."/>
            <person name="van Loo E.N."/>
            <person name="Jellen E.N."/>
            <person name="Maughan P.J."/>
            <person name="Tester M."/>
        </authorList>
    </citation>
    <scope>NUCLEOTIDE SEQUENCE [LARGE SCALE GENOMIC DNA]</scope>
    <source>
        <strain evidence="10">cv. PI 614886</strain>
    </source>
</reference>
<comment type="catalytic activity">
    <reaction evidence="1 8">
        <text>Endohydrolysis of the N-glycosidic bond at one specific adenosine on the 28S rRNA.</text>
        <dbReference type="EC" id="3.2.2.22"/>
    </reaction>
</comment>
<evidence type="ECO:0000256" key="9">
    <source>
        <dbReference type="SAM" id="SignalP"/>
    </source>
</evidence>
<evidence type="ECO:0000256" key="2">
    <source>
        <dbReference type="ARBA" id="ARBA00008544"/>
    </source>
</evidence>
<organism evidence="10 11">
    <name type="scientific">Chenopodium quinoa</name>
    <name type="common">Quinoa</name>
    <dbReference type="NCBI Taxonomy" id="63459"/>
    <lineage>
        <taxon>Eukaryota</taxon>
        <taxon>Viridiplantae</taxon>
        <taxon>Streptophyta</taxon>
        <taxon>Embryophyta</taxon>
        <taxon>Tracheophyta</taxon>
        <taxon>Spermatophyta</taxon>
        <taxon>Magnoliopsida</taxon>
        <taxon>eudicotyledons</taxon>
        <taxon>Gunneridae</taxon>
        <taxon>Pentapetalae</taxon>
        <taxon>Caryophyllales</taxon>
        <taxon>Chenopodiaceae</taxon>
        <taxon>Chenopodioideae</taxon>
        <taxon>Atripliceae</taxon>
        <taxon>Chenopodium</taxon>
    </lineage>
</organism>
<keyword evidence="9" id="KW-0732">Signal</keyword>
<comment type="similarity">
    <text evidence="2">Belongs to the ribosome-inactivating protein family. Type 1 RIP subfamily.</text>
</comment>
<proteinExistence type="inferred from homology"/>
<keyword evidence="5 8" id="KW-0378">Hydrolase</keyword>
<dbReference type="InterPro" id="IPR016138">
    <property type="entry name" value="Ribosome_inactivat_prot_sub1"/>
</dbReference>
<evidence type="ECO:0000256" key="4">
    <source>
        <dbReference type="ARBA" id="ARBA00022656"/>
    </source>
</evidence>
<dbReference type="OrthoDB" id="1704365at2759"/>
<evidence type="ECO:0000256" key="3">
    <source>
        <dbReference type="ARBA" id="ARBA00012001"/>
    </source>
</evidence>
<feature type="chain" id="PRO_5030579798" description="rRNA N-glycosylase" evidence="9">
    <location>
        <begin position="30"/>
        <end position="305"/>
    </location>
</feature>